<name>A0ABR4BNH7_9LECA</name>
<dbReference type="EMBL" id="JBHFEH010000001">
    <property type="protein sequence ID" value="KAL2059354.1"/>
    <property type="molecule type" value="Genomic_DNA"/>
</dbReference>
<proteinExistence type="predicted"/>
<reference evidence="1 2" key="1">
    <citation type="submission" date="2024-09" db="EMBL/GenBank/DDBJ databases">
        <title>Rethinking Asexuality: The Enigmatic Case of Functional Sexual Genes in Lepraria (Stereocaulaceae).</title>
        <authorList>
            <person name="Doellman M."/>
            <person name="Sun Y."/>
            <person name="Barcenas-Pena A."/>
            <person name="Lumbsch H.T."/>
            <person name="Grewe F."/>
        </authorList>
    </citation>
    <scope>NUCLEOTIDE SEQUENCE [LARGE SCALE GENOMIC DNA]</scope>
    <source>
        <strain evidence="1 2">Grewe 0041</strain>
    </source>
</reference>
<sequence>MSLALYHCELTIHACCFIAPCRLFSLDIPWSIVLELNGDILNELGTPSLCGSPRGTMLITSSILTAYLSGCEFPAACLSTSVIKSGSGYDASTTQPVSI</sequence>
<protein>
    <submittedName>
        <fullName evidence="1">Uncharacterized protein</fullName>
    </submittedName>
</protein>
<dbReference type="Proteomes" id="UP001590951">
    <property type="component" value="Unassembled WGS sequence"/>
</dbReference>
<comment type="caution">
    <text evidence="1">The sequence shown here is derived from an EMBL/GenBank/DDBJ whole genome shotgun (WGS) entry which is preliminary data.</text>
</comment>
<accession>A0ABR4BNH7</accession>
<keyword evidence="2" id="KW-1185">Reference proteome</keyword>
<evidence type="ECO:0000313" key="1">
    <source>
        <dbReference type="EMBL" id="KAL2059354.1"/>
    </source>
</evidence>
<evidence type="ECO:0000313" key="2">
    <source>
        <dbReference type="Proteomes" id="UP001590951"/>
    </source>
</evidence>
<gene>
    <name evidence="1" type="ORF">ABVK25_000646</name>
</gene>
<organism evidence="1 2">
    <name type="scientific">Lepraria finkii</name>
    <dbReference type="NCBI Taxonomy" id="1340010"/>
    <lineage>
        <taxon>Eukaryota</taxon>
        <taxon>Fungi</taxon>
        <taxon>Dikarya</taxon>
        <taxon>Ascomycota</taxon>
        <taxon>Pezizomycotina</taxon>
        <taxon>Lecanoromycetes</taxon>
        <taxon>OSLEUM clade</taxon>
        <taxon>Lecanoromycetidae</taxon>
        <taxon>Lecanorales</taxon>
        <taxon>Lecanorineae</taxon>
        <taxon>Stereocaulaceae</taxon>
        <taxon>Lepraria</taxon>
    </lineage>
</organism>